<evidence type="ECO:0000259" key="8">
    <source>
        <dbReference type="Pfam" id="PF00432"/>
    </source>
</evidence>
<evidence type="ECO:0000256" key="3">
    <source>
        <dbReference type="ARBA" id="ARBA00022602"/>
    </source>
</evidence>
<comment type="similarity">
    <text evidence="2">Belongs to the protein prenyltransferase subunit beta family.</text>
</comment>
<evidence type="ECO:0000256" key="5">
    <source>
        <dbReference type="ARBA" id="ARBA00022723"/>
    </source>
</evidence>
<evidence type="ECO:0000256" key="6">
    <source>
        <dbReference type="ARBA" id="ARBA00022737"/>
    </source>
</evidence>
<dbReference type="Pfam" id="PF00432">
    <property type="entry name" value="Prenyltrans"/>
    <property type="match status" value="1"/>
</dbReference>
<evidence type="ECO:0000256" key="1">
    <source>
        <dbReference type="ARBA" id="ARBA00001947"/>
    </source>
</evidence>
<dbReference type="InterPro" id="IPR008930">
    <property type="entry name" value="Terpenoid_cyclase/PrenylTrfase"/>
</dbReference>
<keyword evidence="5" id="KW-0479">Metal-binding</keyword>
<organism evidence="9 10">
    <name type="scientific">Trematosphaeria pertusa</name>
    <dbReference type="NCBI Taxonomy" id="390896"/>
    <lineage>
        <taxon>Eukaryota</taxon>
        <taxon>Fungi</taxon>
        <taxon>Dikarya</taxon>
        <taxon>Ascomycota</taxon>
        <taxon>Pezizomycotina</taxon>
        <taxon>Dothideomycetes</taxon>
        <taxon>Pleosporomycetidae</taxon>
        <taxon>Pleosporales</taxon>
        <taxon>Massarineae</taxon>
        <taxon>Trematosphaeriaceae</taxon>
        <taxon>Trematosphaeria</taxon>
    </lineage>
</organism>
<keyword evidence="7" id="KW-0862">Zinc</keyword>
<sequence length="451" mass="49759">MAPGLPAEESKLNYAAHIRYWRRNLKTFLPHHYTGNDSNRMMLALFILSALDILGDLQGALSAEERQGYIDWVYHCQLPEGGFRPSPATDFGPARNDENKVWDPAHVPATFFALLILTILGDDLERVKRRAILAWLRTVQRPDGSFGETVGEGGRVEGGNDSRFGYMATAIRWILRGNIEGPLGRVPDIDVDNFIDCIRKAETYDGGLSESPYHEGHAGFACCAVHALSFLDRLPVDKPDGRLRGITNLPLTLHWLASRQTLTLDDEDSIDTLGDESDSAATCHDAHSFLKLGSYPSSAGEQSFKDQPTSHFELQWVGVNGRPNKIGDTCYSYWACAPLKVLGYLDIVDGKPIRRWLLDRMQHLVGGFGKLPGDHPDIYHSFLGLVVLSIFGETGLQDVDAALCITNRAKRQLESLPWRRKILGLDGVQNSDWAQDGGIASVAGYASISGG</sequence>
<evidence type="ECO:0000313" key="9">
    <source>
        <dbReference type="EMBL" id="KAF2242738.1"/>
    </source>
</evidence>
<dbReference type="EMBL" id="ML987207">
    <property type="protein sequence ID" value="KAF2242738.1"/>
    <property type="molecule type" value="Genomic_DNA"/>
</dbReference>
<dbReference type="GeneID" id="54583580"/>
<gene>
    <name evidence="9" type="ORF">BU26DRAFT_524305</name>
</gene>
<feature type="domain" description="Prenyltransferase alpha-alpha toroid" evidence="8">
    <location>
        <begin position="12"/>
        <end position="405"/>
    </location>
</feature>
<dbReference type="GO" id="GO:0004662">
    <property type="term" value="F:CAAX-protein geranylgeranyltransferase activity"/>
    <property type="evidence" value="ECO:0007669"/>
    <property type="project" value="TreeGrafter"/>
</dbReference>
<protein>
    <submittedName>
        <fullName evidence="9">Putative geranylgeranyl transferase beta subunit</fullName>
    </submittedName>
</protein>
<comment type="cofactor">
    <cofactor evidence="1">
        <name>Zn(2+)</name>
        <dbReference type="ChEBI" id="CHEBI:29105"/>
    </cofactor>
</comment>
<proteinExistence type="inferred from homology"/>
<dbReference type="SUPFAM" id="SSF48239">
    <property type="entry name" value="Terpenoid cyclases/Protein prenyltransferases"/>
    <property type="match status" value="1"/>
</dbReference>
<name>A0A6A6HY75_9PLEO</name>
<keyword evidence="6" id="KW-0677">Repeat</keyword>
<dbReference type="PANTHER" id="PTHR11774:SF4">
    <property type="entry name" value="GERANYLGERANYL TRANSFERASE TYPE-1 SUBUNIT BETA"/>
    <property type="match status" value="1"/>
</dbReference>
<accession>A0A6A6HY75</accession>
<dbReference type="OrthoDB" id="24893at2759"/>
<dbReference type="Gene3D" id="1.50.10.20">
    <property type="match status" value="1"/>
</dbReference>
<dbReference type="GO" id="GO:0005953">
    <property type="term" value="C:CAAX-protein geranylgeranyltransferase complex"/>
    <property type="evidence" value="ECO:0007669"/>
    <property type="project" value="TreeGrafter"/>
</dbReference>
<dbReference type="InterPro" id="IPR001330">
    <property type="entry name" value="Prenyltrans"/>
</dbReference>
<dbReference type="Proteomes" id="UP000800094">
    <property type="component" value="Unassembled WGS sequence"/>
</dbReference>
<evidence type="ECO:0000313" key="10">
    <source>
        <dbReference type="Proteomes" id="UP000800094"/>
    </source>
</evidence>
<keyword evidence="4 9" id="KW-0808">Transferase</keyword>
<evidence type="ECO:0000256" key="7">
    <source>
        <dbReference type="ARBA" id="ARBA00022833"/>
    </source>
</evidence>
<dbReference type="AlphaFoldDB" id="A0A6A6HY75"/>
<dbReference type="InterPro" id="IPR045089">
    <property type="entry name" value="PGGT1B-like"/>
</dbReference>
<reference evidence="9" key="1">
    <citation type="journal article" date="2020" name="Stud. Mycol.">
        <title>101 Dothideomycetes genomes: a test case for predicting lifestyles and emergence of pathogens.</title>
        <authorList>
            <person name="Haridas S."/>
            <person name="Albert R."/>
            <person name="Binder M."/>
            <person name="Bloem J."/>
            <person name="Labutti K."/>
            <person name="Salamov A."/>
            <person name="Andreopoulos B."/>
            <person name="Baker S."/>
            <person name="Barry K."/>
            <person name="Bills G."/>
            <person name="Bluhm B."/>
            <person name="Cannon C."/>
            <person name="Castanera R."/>
            <person name="Culley D."/>
            <person name="Daum C."/>
            <person name="Ezra D."/>
            <person name="Gonzalez J."/>
            <person name="Henrissat B."/>
            <person name="Kuo A."/>
            <person name="Liang C."/>
            <person name="Lipzen A."/>
            <person name="Lutzoni F."/>
            <person name="Magnuson J."/>
            <person name="Mondo S."/>
            <person name="Nolan M."/>
            <person name="Ohm R."/>
            <person name="Pangilinan J."/>
            <person name="Park H.-J."/>
            <person name="Ramirez L."/>
            <person name="Alfaro M."/>
            <person name="Sun H."/>
            <person name="Tritt A."/>
            <person name="Yoshinaga Y."/>
            <person name="Zwiers L.-H."/>
            <person name="Turgeon B."/>
            <person name="Goodwin S."/>
            <person name="Spatafora J."/>
            <person name="Crous P."/>
            <person name="Grigoriev I."/>
        </authorList>
    </citation>
    <scope>NUCLEOTIDE SEQUENCE</scope>
    <source>
        <strain evidence="9">CBS 122368</strain>
    </source>
</reference>
<dbReference type="RefSeq" id="XP_033677742.1">
    <property type="nucleotide sequence ID" value="XM_033830250.1"/>
</dbReference>
<keyword evidence="10" id="KW-1185">Reference proteome</keyword>
<evidence type="ECO:0000256" key="2">
    <source>
        <dbReference type="ARBA" id="ARBA00010497"/>
    </source>
</evidence>
<keyword evidence="3" id="KW-0637">Prenyltransferase</keyword>
<dbReference type="PANTHER" id="PTHR11774">
    <property type="entry name" value="GERANYLGERANYL TRANSFERASE TYPE BETA SUBUNIT"/>
    <property type="match status" value="1"/>
</dbReference>
<evidence type="ECO:0000256" key="4">
    <source>
        <dbReference type="ARBA" id="ARBA00022679"/>
    </source>
</evidence>
<dbReference type="GO" id="GO:0046872">
    <property type="term" value="F:metal ion binding"/>
    <property type="evidence" value="ECO:0007669"/>
    <property type="project" value="UniProtKB-KW"/>
</dbReference>